<evidence type="ECO:0000256" key="6">
    <source>
        <dbReference type="HAMAP-Rule" id="MF_01930"/>
    </source>
</evidence>
<comment type="similarity">
    <text evidence="4 6">Belongs to the GART family.</text>
</comment>
<name>A0A1G9BCX4_9BACI</name>
<dbReference type="PROSITE" id="PS00373">
    <property type="entry name" value="GART"/>
    <property type="match status" value="1"/>
</dbReference>
<dbReference type="PANTHER" id="PTHR43369:SF2">
    <property type="entry name" value="PHOSPHORIBOSYLGLYCINAMIDE FORMYLTRANSFERASE"/>
    <property type="match status" value="1"/>
</dbReference>
<dbReference type="GO" id="GO:0006189">
    <property type="term" value="P:'de novo' IMP biosynthetic process"/>
    <property type="evidence" value="ECO:0007669"/>
    <property type="project" value="UniProtKB-UniRule"/>
</dbReference>
<dbReference type="AlphaFoldDB" id="A0A1G9BCX4"/>
<dbReference type="Proteomes" id="UP000198694">
    <property type="component" value="Unassembled WGS sequence"/>
</dbReference>
<feature type="active site" description="Proton donor" evidence="6">
    <location>
        <position position="111"/>
    </location>
</feature>
<dbReference type="STRING" id="407036.SAMN05216243_2936"/>
<dbReference type="InterPro" id="IPR004607">
    <property type="entry name" value="GART"/>
</dbReference>
<dbReference type="SUPFAM" id="SSF53328">
    <property type="entry name" value="Formyltransferase"/>
    <property type="match status" value="1"/>
</dbReference>
<feature type="binding site" evidence="6">
    <location>
        <position position="67"/>
    </location>
    <ligand>
        <name>(6R)-10-formyltetrahydrofolate</name>
        <dbReference type="ChEBI" id="CHEBI:195366"/>
    </ligand>
</feature>
<evidence type="ECO:0000256" key="2">
    <source>
        <dbReference type="ARBA" id="ARBA00022679"/>
    </source>
</evidence>
<dbReference type="InterPro" id="IPR001555">
    <property type="entry name" value="GART_AS"/>
</dbReference>
<evidence type="ECO:0000256" key="4">
    <source>
        <dbReference type="ARBA" id="ARBA00038440"/>
    </source>
</evidence>
<dbReference type="GO" id="GO:0005829">
    <property type="term" value="C:cytosol"/>
    <property type="evidence" value="ECO:0007669"/>
    <property type="project" value="TreeGrafter"/>
</dbReference>
<dbReference type="FunFam" id="3.40.50.170:FF:000007">
    <property type="entry name" value="Phosphoribosylglycinamide formyltransferase"/>
    <property type="match status" value="1"/>
</dbReference>
<dbReference type="InterPro" id="IPR002376">
    <property type="entry name" value="Formyl_transf_N"/>
</dbReference>
<dbReference type="CDD" id="cd08645">
    <property type="entry name" value="FMT_core_GART"/>
    <property type="match status" value="1"/>
</dbReference>
<sequence>MGKHKLAVFASGTGSNFDAIAEQIEAGRLDGKIGLLVCDQPGAKVIDKATVRNIPVFAFQPKEFPAKAAFEQAILKELQEKHIDWIILAGYMRLVGPTLLAPFEGRIINIHPSLLPAFPGKDAIGQAIEAGVKVTGVTIHFVDEGMDTGAIIEQEAIRVKEEEDRASLQKRVQAIEHNLFPKTIQRLLMAVNREEIKS</sequence>
<dbReference type="OrthoDB" id="9806170at2"/>
<comment type="pathway">
    <text evidence="1 6">Purine metabolism; IMP biosynthesis via de novo pathway; N(2)-formyl-N(1)-(5-phospho-D-ribosyl)glycinamide from N(1)-(5-phospho-D-ribosyl)glycinamide (10-formyl THF route): step 1/1.</text>
</comment>
<organism evidence="8 9">
    <name type="scientific">Sediminibacillus albus</name>
    <dbReference type="NCBI Taxonomy" id="407036"/>
    <lineage>
        <taxon>Bacteria</taxon>
        <taxon>Bacillati</taxon>
        <taxon>Bacillota</taxon>
        <taxon>Bacilli</taxon>
        <taxon>Bacillales</taxon>
        <taxon>Bacillaceae</taxon>
        <taxon>Sediminibacillus</taxon>
    </lineage>
</organism>
<dbReference type="RefSeq" id="WP_093215681.1">
    <property type="nucleotide sequence ID" value="NZ_FNFL01000005.1"/>
</dbReference>
<dbReference type="Pfam" id="PF00551">
    <property type="entry name" value="Formyl_trans_N"/>
    <property type="match status" value="1"/>
</dbReference>
<evidence type="ECO:0000313" key="9">
    <source>
        <dbReference type="Proteomes" id="UP000198694"/>
    </source>
</evidence>
<evidence type="ECO:0000313" key="8">
    <source>
        <dbReference type="EMBL" id="SDK36950.1"/>
    </source>
</evidence>
<protein>
    <recommendedName>
        <fullName evidence="6">Phosphoribosylglycinamide formyltransferase</fullName>
        <ecNumber evidence="6">2.1.2.2</ecNumber>
    </recommendedName>
    <alternativeName>
        <fullName evidence="6">5'-phosphoribosylglycinamide transformylase</fullName>
    </alternativeName>
    <alternativeName>
        <fullName evidence="6">GAR transformylase</fullName>
        <shortName evidence="6">GART</shortName>
    </alternativeName>
</protein>
<comment type="function">
    <text evidence="6">Catalyzes the transfer of a formyl group from 10-formyltetrahydrofolate to 5-phospho-ribosyl-glycinamide (GAR), producing 5-phospho-ribosyl-N-formylglycinamide (FGAR) and tetrahydrofolate.</text>
</comment>
<dbReference type="InterPro" id="IPR036477">
    <property type="entry name" value="Formyl_transf_N_sf"/>
</dbReference>
<gene>
    <name evidence="6" type="primary">purN</name>
    <name evidence="8" type="ORF">SAMN05216243_2936</name>
</gene>
<feature type="site" description="Raises pKa of active site His" evidence="6">
    <location>
        <position position="147"/>
    </location>
</feature>
<evidence type="ECO:0000259" key="7">
    <source>
        <dbReference type="Pfam" id="PF00551"/>
    </source>
</evidence>
<evidence type="ECO:0000256" key="1">
    <source>
        <dbReference type="ARBA" id="ARBA00005054"/>
    </source>
</evidence>
<feature type="domain" description="Formyl transferase N-terminal" evidence="7">
    <location>
        <begin position="5"/>
        <end position="184"/>
    </location>
</feature>
<evidence type="ECO:0000256" key="5">
    <source>
        <dbReference type="ARBA" id="ARBA00047664"/>
    </source>
</evidence>
<feature type="binding site" evidence="6">
    <location>
        <begin position="92"/>
        <end position="95"/>
    </location>
    <ligand>
        <name>(6R)-10-formyltetrahydrofolate</name>
        <dbReference type="ChEBI" id="CHEBI:195366"/>
    </ligand>
</feature>
<accession>A0A1G9BCX4</accession>
<proteinExistence type="inferred from homology"/>
<feature type="binding site" evidence="6">
    <location>
        <position position="109"/>
    </location>
    <ligand>
        <name>(6R)-10-formyltetrahydrofolate</name>
        <dbReference type="ChEBI" id="CHEBI:195366"/>
    </ligand>
</feature>
<dbReference type="UniPathway" id="UPA00074">
    <property type="reaction ID" value="UER00126"/>
</dbReference>
<dbReference type="Gene3D" id="3.40.50.170">
    <property type="entry name" value="Formyl transferase, N-terminal domain"/>
    <property type="match status" value="1"/>
</dbReference>
<keyword evidence="9" id="KW-1185">Reference proteome</keyword>
<dbReference type="PANTHER" id="PTHR43369">
    <property type="entry name" value="PHOSPHORIBOSYLGLYCINAMIDE FORMYLTRANSFERASE"/>
    <property type="match status" value="1"/>
</dbReference>
<keyword evidence="3 6" id="KW-0658">Purine biosynthesis</keyword>
<feature type="binding site" evidence="6">
    <location>
        <begin position="14"/>
        <end position="16"/>
    </location>
    <ligand>
        <name>N(1)-(5-phospho-beta-D-ribosyl)glycinamide</name>
        <dbReference type="ChEBI" id="CHEBI:143788"/>
    </ligand>
</feature>
<evidence type="ECO:0000256" key="3">
    <source>
        <dbReference type="ARBA" id="ARBA00022755"/>
    </source>
</evidence>
<dbReference type="GO" id="GO:0004644">
    <property type="term" value="F:phosphoribosylglycinamide formyltransferase activity"/>
    <property type="evidence" value="ECO:0007669"/>
    <property type="project" value="UniProtKB-UniRule"/>
</dbReference>
<reference evidence="8 9" key="1">
    <citation type="submission" date="2016-10" db="EMBL/GenBank/DDBJ databases">
        <authorList>
            <person name="de Groot N.N."/>
        </authorList>
    </citation>
    <scope>NUCLEOTIDE SEQUENCE [LARGE SCALE GENOMIC DNA]</scope>
    <source>
        <strain evidence="8 9">CGMCC 1.6502</strain>
    </source>
</reference>
<dbReference type="EC" id="2.1.2.2" evidence="6"/>
<dbReference type="NCBIfam" id="TIGR00639">
    <property type="entry name" value="PurN"/>
    <property type="match status" value="1"/>
</dbReference>
<dbReference type="HAMAP" id="MF_01930">
    <property type="entry name" value="PurN"/>
    <property type="match status" value="1"/>
</dbReference>
<comment type="catalytic activity">
    <reaction evidence="5 6">
        <text>N(1)-(5-phospho-beta-D-ribosyl)glycinamide + (6R)-10-formyltetrahydrofolate = N(2)-formyl-N(1)-(5-phospho-beta-D-ribosyl)glycinamide + (6S)-5,6,7,8-tetrahydrofolate + H(+)</text>
        <dbReference type="Rhea" id="RHEA:15053"/>
        <dbReference type="ChEBI" id="CHEBI:15378"/>
        <dbReference type="ChEBI" id="CHEBI:57453"/>
        <dbReference type="ChEBI" id="CHEBI:143788"/>
        <dbReference type="ChEBI" id="CHEBI:147286"/>
        <dbReference type="ChEBI" id="CHEBI:195366"/>
        <dbReference type="EC" id="2.1.2.2"/>
    </reaction>
</comment>
<dbReference type="EMBL" id="FNFL01000005">
    <property type="protein sequence ID" value="SDK36950.1"/>
    <property type="molecule type" value="Genomic_DNA"/>
</dbReference>
<keyword evidence="2 6" id="KW-0808">Transferase</keyword>